<dbReference type="SUPFAM" id="SSF81383">
    <property type="entry name" value="F-box domain"/>
    <property type="match status" value="1"/>
</dbReference>
<sequence length="462" mass="54072">MERPSSVDRQSKDDDEEVTWADLPSVLLEDVYAMLTMRQRFNCSLVCRNWNDVLLAPRLWRTLDVRQETFRVRRVNRFHSGGFENRLSRYRVKMCLVRIGRHIHRLRVRPITDYFYLGQFLCVVSAFIEYFEEYPLPNLRAFEFTFACEVRDTDGLRVIGTGGKLLEELKCLLGNLRDLTEVTCNQLLLENDEAIGLLDMLINNSGHSLTRLEILNSTKIRYPLFYAGMLPRLRTLVITPLQLTPEVLMMVARHEDFRDLVIVQDPHAGPAEVISSRVWWDIKMTSPQLRVTLECRRLAESELPIQENAPVQRVIHRSAISRITLPSVLKLIDEYRLSLRVYAHLGLPRRHGRRAFRERGDSSLVLLVRECTNLQTLVVRERVSTATLLIIATEARALRTLHVRRNAVLLRCDWPMEDWDDEFRNLLKRTCKSYDLVEREISQLLGYMWTMMSDAAFKRLDI</sequence>
<dbReference type="Gene3D" id="1.20.1280.50">
    <property type="match status" value="1"/>
</dbReference>
<dbReference type="InterPro" id="IPR001810">
    <property type="entry name" value="F-box_dom"/>
</dbReference>
<proteinExistence type="predicted"/>
<dbReference type="PANTHER" id="PTHR20872:SF1">
    <property type="entry name" value="F-BOX DOMAIN-CONTAINING PROTEIN"/>
    <property type="match status" value="1"/>
</dbReference>
<reference evidence="2" key="1">
    <citation type="journal article" date="2023" name="Mol. Biol. Evol.">
        <title>Third-Generation Sequencing Reveals the Adaptive Role of the Epigenome in Three Deep-Sea Polychaetes.</title>
        <authorList>
            <person name="Perez M."/>
            <person name="Aroh O."/>
            <person name="Sun Y."/>
            <person name="Lan Y."/>
            <person name="Juniper S.K."/>
            <person name="Young C.R."/>
            <person name="Angers B."/>
            <person name="Qian P.Y."/>
        </authorList>
    </citation>
    <scope>NUCLEOTIDE SEQUENCE</scope>
    <source>
        <strain evidence="2">R07B-5</strain>
    </source>
</reference>
<organism evidence="2 3">
    <name type="scientific">Ridgeia piscesae</name>
    <name type="common">Tubeworm</name>
    <dbReference type="NCBI Taxonomy" id="27915"/>
    <lineage>
        <taxon>Eukaryota</taxon>
        <taxon>Metazoa</taxon>
        <taxon>Spiralia</taxon>
        <taxon>Lophotrochozoa</taxon>
        <taxon>Annelida</taxon>
        <taxon>Polychaeta</taxon>
        <taxon>Sedentaria</taxon>
        <taxon>Canalipalpata</taxon>
        <taxon>Sabellida</taxon>
        <taxon>Siboglinidae</taxon>
        <taxon>Ridgeia</taxon>
    </lineage>
</organism>
<protein>
    <recommendedName>
        <fullName evidence="1">F-box domain-containing protein</fullName>
    </recommendedName>
</protein>
<name>A0AAD9PCN1_RIDPI</name>
<keyword evidence="3" id="KW-1185">Reference proteome</keyword>
<gene>
    <name evidence="2" type="ORF">NP493_34g05035</name>
</gene>
<dbReference type="AlphaFoldDB" id="A0AAD9PCN1"/>
<evidence type="ECO:0000259" key="1">
    <source>
        <dbReference type="PROSITE" id="PS50181"/>
    </source>
</evidence>
<dbReference type="Pfam" id="PF12937">
    <property type="entry name" value="F-box-like"/>
    <property type="match status" value="1"/>
</dbReference>
<dbReference type="Gene3D" id="3.80.10.10">
    <property type="entry name" value="Ribonuclease Inhibitor"/>
    <property type="match status" value="1"/>
</dbReference>
<dbReference type="Proteomes" id="UP001209878">
    <property type="component" value="Unassembled WGS sequence"/>
</dbReference>
<dbReference type="InterPro" id="IPR036047">
    <property type="entry name" value="F-box-like_dom_sf"/>
</dbReference>
<evidence type="ECO:0000313" key="2">
    <source>
        <dbReference type="EMBL" id="KAK2192320.1"/>
    </source>
</evidence>
<dbReference type="PROSITE" id="PS50181">
    <property type="entry name" value="FBOX"/>
    <property type="match status" value="1"/>
</dbReference>
<comment type="caution">
    <text evidence="2">The sequence shown here is derived from an EMBL/GenBank/DDBJ whole genome shotgun (WGS) entry which is preliminary data.</text>
</comment>
<feature type="domain" description="F-box" evidence="1">
    <location>
        <begin position="17"/>
        <end position="63"/>
    </location>
</feature>
<dbReference type="InterPro" id="IPR032675">
    <property type="entry name" value="LRR_dom_sf"/>
</dbReference>
<evidence type="ECO:0000313" key="3">
    <source>
        <dbReference type="Proteomes" id="UP001209878"/>
    </source>
</evidence>
<dbReference type="EMBL" id="JAODUO010000034">
    <property type="protein sequence ID" value="KAK2192320.1"/>
    <property type="molecule type" value="Genomic_DNA"/>
</dbReference>
<accession>A0AAD9PCN1</accession>
<dbReference type="PANTHER" id="PTHR20872">
    <property type="match status" value="1"/>
</dbReference>